<name>A0A4T0I9Z1_WALIC</name>
<feature type="chain" id="PRO_5030101521" evidence="1">
    <location>
        <begin position="18"/>
        <end position="71"/>
    </location>
</feature>
<feature type="non-terminal residue" evidence="2">
    <location>
        <position position="71"/>
    </location>
</feature>
<organism evidence="2 3">
    <name type="scientific">Wallemia ichthyophaga</name>
    <dbReference type="NCBI Taxonomy" id="245174"/>
    <lineage>
        <taxon>Eukaryota</taxon>
        <taxon>Fungi</taxon>
        <taxon>Dikarya</taxon>
        <taxon>Basidiomycota</taxon>
        <taxon>Wallemiomycotina</taxon>
        <taxon>Wallemiomycetes</taxon>
        <taxon>Wallemiales</taxon>
        <taxon>Wallemiaceae</taxon>
        <taxon>Wallemia</taxon>
    </lineage>
</organism>
<reference evidence="2 3" key="1">
    <citation type="submission" date="2019-03" db="EMBL/GenBank/DDBJ databases">
        <title>Sequencing 23 genomes of Wallemia ichthyophaga.</title>
        <authorList>
            <person name="Gostincar C."/>
        </authorList>
    </citation>
    <scope>NUCLEOTIDE SEQUENCE [LARGE SCALE GENOMIC DNA]</scope>
    <source>
        <strain evidence="2 3">EXF-6200</strain>
    </source>
</reference>
<proteinExistence type="predicted"/>
<sequence>MKLSIFVALAVIASAAAVPVARDTQTLPSLLSKLGLTQDQQSVLGKLLNDLGLSPAEGTNADDIQTLPDLL</sequence>
<evidence type="ECO:0000256" key="1">
    <source>
        <dbReference type="SAM" id="SignalP"/>
    </source>
</evidence>
<feature type="signal peptide" evidence="1">
    <location>
        <begin position="1"/>
        <end position="17"/>
    </location>
</feature>
<comment type="caution">
    <text evidence="2">The sequence shown here is derived from an EMBL/GenBank/DDBJ whole genome shotgun (WGS) entry which is preliminary data.</text>
</comment>
<evidence type="ECO:0000313" key="3">
    <source>
        <dbReference type="Proteomes" id="UP000310689"/>
    </source>
</evidence>
<evidence type="ECO:0000313" key="2">
    <source>
        <dbReference type="EMBL" id="TIB26119.1"/>
    </source>
</evidence>
<protein>
    <submittedName>
        <fullName evidence="2">Uncharacterized protein</fullName>
    </submittedName>
</protein>
<gene>
    <name evidence="2" type="ORF">E3P86_04161</name>
</gene>
<dbReference type="AlphaFoldDB" id="A0A4T0I9Z1"/>
<keyword evidence="1" id="KW-0732">Signal</keyword>
<dbReference type="EMBL" id="SPOI01000604">
    <property type="protein sequence ID" value="TIB26119.1"/>
    <property type="molecule type" value="Genomic_DNA"/>
</dbReference>
<accession>A0A4T0I9Z1</accession>
<dbReference type="Proteomes" id="UP000310689">
    <property type="component" value="Unassembled WGS sequence"/>
</dbReference>